<gene>
    <name evidence="4" type="ORF">DFR51_1676</name>
    <name evidence="3" type="ORF">SmB9_27790</name>
</gene>
<evidence type="ECO:0000259" key="1">
    <source>
        <dbReference type="Pfam" id="PF00501"/>
    </source>
</evidence>
<dbReference type="PRINTS" id="PR00154">
    <property type="entry name" value="AMPBINDING"/>
</dbReference>
<dbReference type="InterPro" id="IPR045851">
    <property type="entry name" value="AMP-bd_C_sf"/>
</dbReference>
<dbReference type="InterPro" id="IPR020459">
    <property type="entry name" value="AMP-binding"/>
</dbReference>
<dbReference type="InterPro" id="IPR020845">
    <property type="entry name" value="AMP-binding_CS"/>
</dbReference>
<keyword evidence="4" id="KW-0436">Ligase</keyword>
<dbReference type="EMBL" id="RBWX01000007">
    <property type="protein sequence ID" value="RKS92100.1"/>
    <property type="molecule type" value="Genomic_DNA"/>
</dbReference>
<dbReference type="GO" id="GO:0016878">
    <property type="term" value="F:acid-thiol ligase activity"/>
    <property type="evidence" value="ECO:0007669"/>
    <property type="project" value="UniProtKB-ARBA"/>
</dbReference>
<dbReference type="NCBIfam" id="TIGR03098">
    <property type="entry name" value="ligase_PEP_1"/>
    <property type="match status" value="1"/>
</dbReference>
<dbReference type="PROSITE" id="PS00455">
    <property type="entry name" value="AMP_BINDING"/>
    <property type="match status" value="1"/>
</dbReference>
<dbReference type="EMBL" id="AP018711">
    <property type="protein sequence ID" value="BBE35121.1"/>
    <property type="molecule type" value="Genomic_DNA"/>
</dbReference>
<dbReference type="InterPro" id="IPR000873">
    <property type="entry name" value="AMP-dep_synth/lig_dom"/>
</dbReference>
<reference evidence="3 5" key="1">
    <citation type="submission" date="2018-06" db="EMBL/GenBank/DDBJ databases">
        <title>Complete Genome Sequence of the Microcystin-Degrading Bacterium Sphingosinicella microcystinivorans Strain B-9.</title>
        <authorList>
            <person name="Jin H."/>
            <person name="Nishizawa T."/>
            <person name="Guo Y."/>
            <person name="Nishizawa A."/>
            <person name="Park H."/>
            <person name="Kato H."/>
            <person name="Tsuji K."/>
            <person name="Harada K."/>
        </authorList>
    </citation>
    <scope>NUCLEOTIDE SEQUENCE [LARGE SCALE GENOMIC DNA]</scope>
    <source>
        <strain evidence="3 5">B9</strain>
    </source>
</reference>
<protein>
    <submittedName>
        <fullName evidence="3">AMP-binding protein</fullName>
    </submittedName>
    <submittedName>
        <fullName evidence="4">Acyl-CoA ligase (AMP-forming) (Exosortase A-associated)</fullName>
    </submittedName>
</protein>
<dbReference type="RefSeq" id="WP_121049119.1">
    <property type="nucleotide sequence ID" value="NZ_AP018711.1"/>
</dbReference>
<dbReference type="InterPro" id="IPR050237">
    <property type="entry name" value="ATP-dep_AMP-bd_enzyme"/>
</dbReference>
<evidence type="ECO:0000259" key="2">
    <source>
        <dbReference type="Pfam" id="PF13193"/>
    </source>
</evidence>
<evidence type="ECO:0000313" key="4">
    <source>
        <dbReference type="EMBL" id="RKS92100.1"/>
    </source>
</evidence>
<dbReference type="Proteomes" id="UP000276029">
    <property type="component" value="Unassembled WGS sequence"/>
</dbReference>
<dbReference type="KEGG" id="smic:SmB9_27790"/>
<name>A0AAD1D795_SPHMI</name>
<accession>A0AAD1D795</accession>
<keyword evidence="6" id="KW-1185">Reference proteome</keyword>
<dbReference type="PANTHER" id="PTHR43767:SF1">
    <property type="entry name" value="NONRIBOSOMAL PEPTIDE SYNTHASE PES1 (EUROFUNG)-RELATED"/>
    <property type="match status" value="1"/>
</dbReference>
<dbReference type="Gene3D" id="3.40.50.12780">
    <property type="entry name" value="N-terminal domain of ligase-like"/>
    <property type="match status" value="1"/>
</dbReference>
<dbReference type="InterPro" id="IPR025110">
    <property type="entry name" value="AMP-bd_C"/>
</dbReference>
<dbReference type="Proteomes" id="UP000275727">
    <property type="component" value="Chromosome"/>
</dbReference>
<sequence>MRVDALHLGHDGARAALIEGAHTTTYAELEALVGQMASGLAATGVRPGDRVAVWLSKTTGNIAALLGAMRAGAVAIPVNPVLKAPQVEHILADSGATVLLTNNARAETLRNTPRACRVLRAEKDWGALMTGAPVAVDRTPEDLAAILYTSGSTGRPKGVMLSHANLVLGAASVSEYLGVTAEERILCVLPLAFDYGLNQVLTALKQGGAGILLDYLLPRDVVKAVARHKATALAGVPPLWMQLAEVEWPAEARGLRYITNSGGRMPAALTKRLRTLLPDTKIYLMYGLTEAFRSTYLDPALVDSHPDSIGRAIPRAELHVLRADGTSASTGEPGELVHAGPLVAQGYWNDPERTAVRFRPAPAFFEHTGMAVWSGDTVMRDGEGLLYFVGRDDEMMKISGNRVSPTEVEEAIFATGAVSAVAVFGVADERLGQAMVAVGVRAAGLGEAEAEALARRELAGLVPAYMVPRHFIWETDLPRNPNGKIDRAALRARHVQ</sequence>
<evidence type="ECO:0000313" key="3">
    <source>
        <dbReference type="EMBL" id="BBE35121.1"/>
    </source>
</evidence>
<dbReference type="Pfam" id="PF13193">
    <property type="entry name" value="AMP-binding_C"/>
    <property type="match status" value="1"/>
</dbReference>
<dbReference type="SUPFAM" id="SSF56801">
    <property type="entry name" value="Acetyl-CoA synthetase-like"/>
    <property type="match status" value="1"/>
</dbReference>
<evidence type="ECO:0000313" key="5">
    <source>
        <dbReference type="Proteomes" id="UP000275727"/>
    </source>
</evidence>
<dbReference type="Gene3D" id="3.30.300.30">
    <property type="match status" value="1"/>
</dbReference>
<dbReference type="InterPro" id="IPR042099">
    <property type="entry name" value="ANL_N_sf"/>
</dbReference>
<evidence type="ECO:0000313" key="6">
    <source>
        <dbReference type="Proteomes" id="UP000276029"/>
    </source>
</evidence>
<feature type="domain" description="AMP-dependent synthetase/ligase" evidence="1">
    <location>
        <begin position="13"/>
        <end position="348"/>
    </location>
</feature>
<dbReference type="InterPro" id="IPR017529">
    <property type="entry name" value="AcylCoA_ligase_PEP_1"/>
</dbReference>
<proteinExistence type="predicted"/>
<feature type="domain" description="AMP-binding enzyme C-terminal" evidence="2">
    <location>
        <begin position="407"/>
        <end position="484"/>
    </location>
</feature>
<dbReference type="PANTHER" id="PTHR43767">
    <property type="entry name" value="LONG-CHAIN-FATTY-ACID--COA LIGASE"/>
    <property type="match status" value="1"/>
</dbReference>
<dbReference type="AlphaFoldDB" id="A0AAD1D795"/>
<reference evidence="4 6" key="2">
    <citation type="submission" date="2018-10" db="EMBL/GenBank/DDBJ databases">
        <title>Genomic Encyclopedia of Type Strains, Phase IV (KMG-IV): sequencing the most valuable type-strain genomes for metagenomic binning, comparative biology and taxonomic classification.</title>
        <authorList>
            <person name="Goeker M."/>
        </authorList>
    </citation>
    <scope>NUCLEOTIDE SEQUENCE [LARGE SCALE GENOMIC DNA]</scope>
    <source>
        <strain evidence="4 6">DSM 19791</strain>
    </source>
</reference>
<dbReference type="Pfam" id="PF00501">
    <property type="entry name" value="AMP-binding"/>
    <property type="match status" value="1"/>
</dbReference>
<organism evidence="3 5">
    <name type="scientific">Sphingosinicella microcystinivorans</name>
    <dbReference type="NCBI Taxonomy" id="335406"/>
    <lineage>
        <taxon>Bacteria</taxon>
        <taxon>Pseudomonadati</taxon>
        <taxon>Pseudomonadota</taxon>
        <taxon>Alphaproteobacteria</taxon>
        <taxon>Sphingomonadales</taxon>
        <taxon>Sphingosinicellaceae</taxon>
        <taxon>Sphingosinicella</taxon>
    </lineage>
</organism>